<evidence type="ECO:0000259" key="14">
    <source>
        <dbReference type="Pfam" id="PF00593"/>
    </source>
</evidence>
<evidence type="ECO:0000256" key="2">
    <source>
        <dbReference type="ARBA" id="ARBA00022448"/>
    </source>
</evidence>
<evidence type="ECO:0000256" key="6">
    <source>
        <dbReference type="ARBA" id="ARBA00023004"/>
    </source>
</evidence>
<evidence type="ECO:0000256" key="7">
    <source>
        <dbReference type="ARBA" id="ARBA00023065"/>
    </source>
</evidence>
<evidence type="ECO:0000256" key="13">
    <source>
        <dbReference type="SAM" id="SignalP"/>
    </source>
</evidence>
<keyword evidence="17" id="KW-1185">Reference proteome</keyword>
<keyword evidence="13" id="KW-0732">Signal</keyword>
<dbReference type="PROSITE" id="PS52016">
    <property type="entry name" value="TONB_DEPENDENT_REC_3"/>
    <property type="match status" value="1"/>
</dbReference>
<keyword evidence="10 11" id="KW-0998">Cell outer membrane</keyword>
<evidence type="ECO:0000313" key="17">
    <source>
        <dbReference type="Proteomes" id="UP000232587"/>
    </source>
</evidence>
<keyword evidence="16" id="KW-0675">Receptor</keyword>
<evidence type="ECO:0000256" key="9">
    <source>
        <dbReference type="ARBA" id="ARBA00023136"/>
    </source>
</evidence>
<feature type="domain" description="TonB-dependent receptor plug" evidence="15">
    <location>
        <begin position="51"/>
        <end position="160"/>
    </location>
</feature>
<evidence type="ECO:0000256" key="8">
    <source>
        <dbReference type="ARBA" id="ARBA00023077"/>
    </source>
</evidence>
<evidence type="ECO:0000256" key="4">
    <source>
        <dbReference type="ARBA" id="ARBA00022496"/>
    </source>
</evidence>
<keyword evidence="8 12" id="KW-0798">TonB box</keyword>
<keyword evidence="2 11" id="KW-0813">Transport</keyword>
<feature type="domain" description="TonB-dependent receptor-like beta-barrel" evidence="14">
    <location>
        <begin position="253"/>
        <end position="690"/>
    </location>
</feature>
<evidence type="ECO:0000259" key="15">
    <source>
        <dbReference type="Pfam" id="PF07715"/>
    </source>
</evidence>
<dbReference type="PANTHER" id="PTHR32552:SF81">
    <property type="entry name" value="TONB-DEPENDENT OUTER MEMBRANE RECEPTOR"/>
    <property type="match status" value="1"/>
</dbReference>
<dbReference type="Pfam" id="PF07715">
    <property type="entry name" value="Plug"/>
    <property type="match status" value="1"/>
</dbReference>
<comment type="subcellular location">
    <subcellularLocation>
        <location evidence="1 11">Cell outer membrane</location>
        <topology evidence="1 11">Multi-pass membrane protein</topology>
    </subcellularLocation>
</comment>
<dbReference type="Gene3D" id="2.40.170.20">
    <property type="entry name" value="TonB-dependent receptor, beta-barrel domain"/>
    <property type="match status" value="1"/>
</dbReference>
<evidence type="ECO:0000256" key="10">
    <source>
        <dbReference type="ARBA" id="ARBA00023237"/>
    </source>
</evidence>
<keyword evidence="5 11" id="KW-0812">Transmembrane</keyword>
<sequence>MRVITALLLATTALCAASPALAQDTQSPDTSEDVGIGADIVVTAERREGSLQKTPISITALDETSLANLQVTRTADLQRFTPSLNVAQGTVDPTTLTIFMRGAGQNAGTWVGYESAVGLYIDELYFASLTGANLDLADLERVEVLRGPQGTLYGRNTLTGAIKYVTKKPAANPFGNFEAEYGRFNMVRLKGTVSTPISDDWAILASGNYYRRDGYFNAPALNRDDYGLLKEYGARAAIKYIGSGPFGLTASAFYSNAKNDGSIGLATNATTLAPAASDPYTYLSPVDGYGDAETYGGDLVLSYDIGGSATVKSITGIVHTTEAFLADTSAGRPTNTVNGPYLLGFDRLESTAARTQFSQELQLLGDTLDDRLHYIGGLYVFRETGFQDRTDYLLSIYDLLPQHVEMKTTSYAAYGQLTYDLTPELSAIAGLRYTHEEKSVFGRQQSNLTTVLADRTYGAIDAKRTAKSWTPKFGLNWQATPNVLLYGSVSRGFQAGGFNYLALVSPTNYMRGFDPQTVWAYEVGLKTQFLNRKGRFNLALYRNDFDDIQTNVVINGSALTQNAGTARVEGVEVETSYNPTPGLTIFGTLTYGDDKYLNLNPASSAAAANAKHLPNVPHWQYSFGFNGTIPSETLGDLLLGADYSFMGGKYLGGNNAPITFMPSYELVNAHVGWAPPGLDNFEARFSVSNLLKEKYYVYGNVLGAFGLRSPGEPRTWKISLRYSY</sequence>
<reference evidence="16 17" key="1">
    <citation type="submission" date="2017-11" db="EMBL/GenBank/DDBJ databases">
        <title>Genomic Encyclopedia of Type Strains, Phase III (KMG-III): the genomes of soil and plant-associated and newly described type strains.</title>
        <authorList>
            <person name="Whitman W."/>
        </authorList>
    </citation>
    <scope>NUCLEOTIDE SEQUENCE [LARGE SCALE GENOMIC DNA]</scope>
    <source>
        <strain evidence="16 17">CGMCC 1.12274</strain>
    </source>
</reference>
<keyword evidence="3 11" id="KW-1134">Transmembrane beta strand</keyword>
<accession>A0A2N0H6P8</accession>
<evidence type="ECO:0000256" key="12">
    <source>
        <dbReference type="RuleBase" id="RU003357"/>
    </source>
</evidence>
<dbReference type="PANTHER" id="PTHR32552">
    <property type="entry name" value="FERRICHROME IRON RECEPTOR-RELATED"/>
    <property type="match status" value="1"/>
</dbReference>
<dbReference type="AlphaFoldDB" id="A0A2N0H6P8"/>
<proteinExistence type="inferred from homology"/>
<dbReference type="CDD" id="cd01347">
    <property type="entry name" value="ligand_gated_channel"/>
    <property type="match status" value="1"/>
</dbReference>
<evidence type="ECO:0000256" key="11">
    <source>
        <dbReference type="PROSITE-ProRule" id="PRU01360"/>
    </source>
</evidence>
<keyword evidence="6" id="KW-0408">Iron</keyword>
<feature type="signal peptide" evidence="13">
    <location>
        <begin position="1"/>
        <end position="22"/>
    </location>
</feature>
<dbReference type="GO" id="GO:0006826">
    <property type="term" value="P:iron ion transport"/>
    <property type="evidence" value="ECO:0007669"/>
    <property type="project" value="UniProtKB-KW"/>
</dbReference>
<dbReference type="RefSeq" id="WP_100867419.1">
    <property type="nucleotide sequence ID" value="NZ_PHUF01000004.1"/>
</dbReference>
<dbReference type="GO" id="GO:0009279">
    <property type="term" value="C:cell outer membrane"/>
    <property type="evidence" value="ECO:0007669"/>
    <property type="project" value="UniProtKB-SubCell"/>
</dbReference>
<gene>
    <name evidence="16" type="ORF">B0I00_2194</name>
</gene>
<organism evidence="16 17">
    <name type="scientific">Novosphingobium kunmingense</name>
    <dbReference type="NCBI Taxonomy" id="1211806"/>
    <lineage>
        <taxon>Bacteria</taxon>
        <taxon>Pseudomonadati</taxon>
        <taxon>Pseudomonadota</taxon>
        <taxon>Alphaproteobacteria</taxon>
        <taxon>Sphingomonadales</taxon>
        <taxon>Sphingomonadaceae</taxon>
        <taxon>Novosphingobium</taxon>
    </lineage>
</organism>
<evidence type="ECO:0000256" key="5">
    <source>
        <dbReference type="ARBA" id="ARBA00022692"/>
    </source>
</evidence>
<dbReference type="EMBL" id="PHUF01000004">
    <property type="protein sequence ID" value="PKB14597.1"/>
    <property type="molecule type" value="Genomic_DNA"/>
</dbReference>
<dbReference type="InterPro" id="IPR000531">
    <property type="entry name" value="Beta-barrel_TonB"/>
</dbReference>
<dbReference type="Proteomes" id="UP000232587">
    <property type="component" value="Unassembled WGS sequence"/>
</dbReference>
<dbReference type="Pfam" id="PF00593">
    <property type="entry name" value="TonB_dep_Rec_b-barrel"/>
    <property type="match status" value="1"/>
</dbReference>
<name>A0A2N0H6P8_9SPHN</name>
<dbReference type="InterPro" id="IPR012910">
    <property type="entry name" value="Plug_dom"/>
</dbReference>
<feature type="chain" id="PRO_5014987504" evidence="13">
    <location>
        <begin position="23"/>
        <end position="724"/>
    </location>
</feature>
<keyword evidence="7" id="KW-0406">Ion transport</keyword>
<dbReference type="InterPro" id="IPR039426">
    <property type="entry name" value="TonB-dep_rcpt-like"/>
</dbReference>
<dbReference type="InterPro" id="IPR036942">
    <property type="entry name" value="Beta-barrel_TonB_sf"/>
</dbReference>
<evidence type="ECO:0000256" key="1">
    <source>
        <dbReference type="ARBA" id="ARBA00004571"/>
    </source>
</evidence>
<dbReference type="SUPFAM" id="SSF56935">
    <property type="entry name" value="Porins"/>
    <property type="match status" value="1"/>
</dbReference>
<keyword evidence="9 11" id="KW-0472">Membrane</keyword>
<comment type="similarity">
    <text evidence="11 12">Belongs to the TonB-dependent receptor family.</text>
</comment>
<dbReference type="OrthoDB" id="127311at2"/>
<evidence type="ECO:0000256" key="3">
    <source>
        <dbReference type="ARBA" id="ARBA00022452"/>
    </source>
</evidence>
<evidence type="ECO:0000313" key="16">
    <source>
        <dbReference type="EMBL" id="PKB14597.1"/>
    </source>
</evidence>
<comment type="caution">
    <text evidence="16">The sequence shown here is derived from an EMBL/GenBank/DDBJ whole genome shotgun (WGS) entry which is preliminary data.</text>
</comment>
<keyword evidence="4" id="KW-0410">Iron transport</keyword>
<protein>
    <submittedName>
        <fullName evidence="16">Iron complex outermembrane receptor protein</fullName>
    </submittedName>
</protein>